<dbReference type="InterPro" id="IPR001356">
    <property type="entry name" value="HD"/>
</dbReference>
<feature type="compositionally biased region" description="Polar residues" evidence="7">
    <location>
        <begin position="221"/>
        <end position="246"/>
    </location>
</feature>
<sequence>MSSTVQLSDYSENHFESMETYSNMLLTEGVSPLSNSTESPPPYSAAECGGENYGFQAGRNACTSNYQVQNNFVYQDLQINQHLSKCTNDQQSNFSFPTQNVQVAIQGKPLYSIQIPYEYADSQDKRSTDTEKSPPPGPISPKPNSSGAPNTKRARTAYTSSQLVQLEKEFYTNKYLCRSRRIRIAEDLNLTERQIKIWFQNRRMKCKKEQKQRRPSPGLDNGTSPTLSVAASTPTSNSKPTVQTLRPEQRLVTEGQAGHSQCLPQTIQRNQWEGNVFSSSQCQSPCQNVQLDPSYQYQHHPVNCYPVKYMQLVEDKPLNQPFLNIQTNEGGESEYPIGWDNLYSCIIGAIDCLTSL</sequence>
<evidence type="ECO:0000259" key="8">
    <source>
        <dbReference type="PROSITE" id="PS50071"/>
    </source>
</evidence>
<dbReference type="InterPro" id="IPR009057">
    <property type="entry name" value="Homeodomain-like_sf"/>
</dbReference>
<dbReference type="InterPro" id="IPR020479">
    <property type="entry name" value="HD_metazoa"/>
</dbReference>
<dbReference type="Proteomes" id="UP001152888">
    <property type="component" value="Unassembled WGS sequence"/>
</dbReference>
<proteinExistence type="predicted"/>
<dbReference type="GO" id="GO:0000978">
    <property type="term" value="F:RNA polymerase II cis-regulatory region sequence-specific DNA binding"/>
    <property type="evidence" value="ECO:0007669"/>
    <property type="project" value="TreeGrafter"/>
</dbReference>
<keyword evidence="2 5" id="KW-0238">DNA-binding</keyword>
<dbReference type="PANTHER" id="PTHR45664">
    <property type="entry name" value="PROTEIN ZERKNUELLT 1-RELATED"/>
    <property type="match status" value="1"/>
</dbReference>
<keyword evidence="4 5" id="KW-0539">Nucleus</keyword>
<evidence type="ECO:0000313" key="9">
    <source>
        <dbReference type="EMBL" id="CAH1998766.1"/>
    </source>
</evidence>
<gene>
    <name evidence="9" type="ORF">ACAOBT_LOCUS24560</name>
</gene>
<dbReference type="SMART" id="SM00389">
    <property type="entry name" value="HOX"/>
    <property type="match status" value="1"/>
</dbReference>
<evidence type="ECO:0000256" key="2">
    <source>
        <dbReference type="ARBA" id="ARBA00023125"/>
    </source>
</evidence>
<dbReference type="PROSITE" id="PS00027">
    <property type="entry name" value="HOMEOBOX_1"/>
    <property type="match status" value="1"/>
</dbReference>
<protein>
    <recommendedName>
        <fullName evidence="8">Homeobox domain-containing protein</fullName>
    </recommendedName>
</protein>
<feature type="compositionally biased region" description="Basic and acidic residues" evidence="7">
    <location>
        <begin position="122"/>
        <end position="132"/>
    </location>
</feature>
<comment type="caution">
    <text evidence="9">The sequence shown here is derived from an EMBL/GenBank/DDBJ whole genome shotgun (WGS) entry which is preliminary data.</text>
</comment>
<dbReference type="EMBL" id="CAKOFQ010007340">
    <property type="protein sequence ID" value="CAH1998766.1"/>
    <property type="molecule type" value="Genomic_DNA"/>
</dbReference>
<name>A0A9P0LNG5_ACAOB</name>
<dbReference type="PRINTS" id="PR00024">
    <property type="entry name" value="HOMEOBOX"/>
</dbReference>
<evidence type="ECO:0000256" key="4">
    <source>
        <dbReference type="ARBA" id="ARBA00023242"/>
    </source>
</evidence>
<evidence type="ECO:0000313" key="10">
    <source>
        <dbReference type="Proteomes" id="UP001152888"/>
    </source>
</evidence>
<dbReference type="GO" id="GO:0000981">
    <property type="term" value="F:DNA-binding transcription factor activity, RNA polymerase II-specific"/>
    <property type="evidence" value="ECO:0007669"/>
    <property type="project" value="InterPro"/>
</dbReference>
<keyword evidence="10" id="KW-1185">Reference proteome</keyword>
<evidence type="ECO:0000256" key="6">
    <source>
        <dbReference type="RuleBase" id="RU000682"/>
    </source>
</evidence>
<feature type="region of interest" description="Disordered" evidence="7">
    <location>
        <begin position="206"/>
        <end position="246"/>
    </location>
</feature>
<evidence type="ECO:0000256" key="1">
    <source>
        <dbReference type="ARBA" id="ARBA00004123"/>
    </source>
</evidence>
<dbReference type="GO" id="GO:0045944">
    <property type="term" value="P:positive regulation of transcription by RNA polymerase II"/>
    <property type="evidence" value="ECO:0007669"/>
    <property type="project" value="UniProtKB-ARBA"/>
</dbReference>
<evidence type="ECO:0000256" key="3">
    <source>
        <dbReference type="ARBA" id="ARBA00023155"/>
    </source>
</evidence>
<evidence type="ECO:0000256" key="7">
    <source>
        <dbReference type="SAM" id="MobiDB-lite"/>
    </source>
</evidence>
<dbReference type="GO" id="GO:0005634">
    <property type="term" value="C:nucleus"/>
    <property type="evidence" value="ECO:0007669"/>
    <property type="project" value="UniProtKB-SubCell"/>
</dbReference>
<feature type="domain" description="Homeobox" evidence="8">
    <location>
        <begin position="149"/>
        <end position="209"/>
    </location>
</feature>
<dbReference type="InterPro" id="IPR017970">
    <property type="entry name" value="Homeobox_CS"/>
</dbReference>
<dbReference type="PANTHER" id="PTHR45664:SF12">
    <property type="entry name" value="PANCREAS_DUODENUM HOMEOBOX PROTEIN 1"/>
    <property type="match status" value="1"/>
</dbReference>
<dbReference type="OrthoDB" id="6159439at2759"/>
<evidence type="ECO:0000256" key="5">
    <source>
        <dbReference type="PROSITE-ProRule" id="PRU00108"/>
    </source>
</evidence>
<organism evidence="9 10">
    <name type="scientific">Acanthoscelides obtectus</name>
    <name type="common">Bean weevil</name>
    <name type="synonym">Bruchus obtectus</name>
    <dbReference type="NCBI Taxonomy" id="200917"/>
    <lineage>
        <taxon>Eukaryota</taxon>
        <taxon>Metazoa</taxon>
        <taxon>Ecdysozoa</taxon>
        <taxon>Arthropoda</taxon>
        <taxon>Hexapoda</taxon>
        <taxon>Insecta</taxon>
        <taxon>Pterygota</taxon>
        <taxon>Neoptera</taxon>
        <taxon>Endopterygota</taxon>
        <taxon>Coleoptera</taxon>
        <taxon>Polyphaga</taxon>
        <taxon>Cucujiformia</taxon>
        <taxon>Chrysomeloidea</taxon>
        <taxon>Chrysomelidae</taxon>
        <taxon>Bruchinae</taxon>
        <taxon>Bruchini</taxon>
        <taxon>Acanthoscelides</taxon>
    </lineage>
</organism>
<feature type="region of interest" description="Disordered" evidence="7">
    <location>
        <begin position="119"/>
        <end position="155"/>
    </location>
</feature>
<dbReference type="Gene3D" id="1.10.10.60">
    <property type="entry name" value="Homeodomain-like"/>
    <property type="match status" value="1"/>
</dbReference>
<keyword evidence="3 5" id="KW-0371">Homeobox</keyword>
<reference evidence="9" key="1">
    <citation type="submission" date="2022-03" db="EMBL/GenBank/DDBJ databases">
        <authorList>
            <person name="Sayadi A."/>
        </authorList>
    </citation>
    <scope>NUCLEOTIDE SEQUENCE</scope>
</reference>
<dbReference type="CDD" id="cd00086">
    <property type="entry name" value="homeodomain"/>
    <property type="match status" value="1"/>
</dbReference>
<dbReference type="SUPFAM" id="SSF46689">
    <property type="entry name" value="Homeodomain-like"/>
    <property type="match status" value="1"/>
</dbReference>
<feature type="DNA-binding region" description="Homeobox" evidence="5">
    <location>
        <begin position="151"/>
        <end position="210"/>
    </location>
</feature>
<accession>A0A9P0LNG5</accession>
<dbReference type="Pfam" id="PF00046">
    <property type="entry name" value="Homeodomain"/>
    <property type="match status" value="1"/>
</dbReference>
<comment type="subcellular location">
    <subcellularLocation>
        <location evidence="1 5 6">Nucleus</location>
    </subcellularLocation>
</comment>
<dbReference type="AlphaFoldDB" id="A0A9P0LNG5"/>
<dbReference type="PROSITE" id="PS50071">
    <property type="entry name" value="HOMEOBOX_2"/>
    <property type="match status" value="1"/>
</dbReference>